<dbReference type="InterPro" id="IPR053151">
    <property type="entry name" value="RNase_H-like"/>
</dbReference>
<dbReference type="SUPFAM" id="SSF53098">
    <property type="entry name" value="Ribonuclease H-like"/>
    <property type="match status" value="1"/>
</dbReference>
<gene>
    <name evidence="3" type="ORF">E5676_scaffold861G00240</name>
    <name evidence="2" type="ORF">E6C27_scaffold96G001110</name>
</gene>
<accession>A0A5D3DS33</accession>
<dbReference type="PANTHER" id="PTHR47723:SF23">
    <property type="entry name" value="REVERSE TRANSCRIPTASE-LIKE PROTEIN"/>
    <property type="match status" value="1"/>
</dbReference>
<dbReference type="Gene3D" id="3.30.420.10">
    <property type="entry name" value="Ribonuclease H-like superfamily/Ribonuclease H"/>
    <property type="match status" value="1"/>
</dbReference>
<name>A0A5D3DS33_CUCMM</name>
<organism evidence="3 5">
    <name type="scientific">Cucumis melo var. makuwa</name>
    <name type="common">Oriental melon</name>
    <dbReference type="NCBI Taxonomy" id="1194695"/>
    <lineage>
        <taxon>Eukaryota</taxon>
        <taxon>Viridiplantae</taxon>
        <taxon>Streptophyta</taxon>
        <taxon>Embryophyta</taxon>
        <taxon>Tracheophyta</taxon>
        <taxon>Spermatophyta</taxon>
        <taxon>Magnoliopsida</taxon>
        <taxon>eudicotyledons</taxon>
        <taxon>Gunneridae</taxon>
        <taxon>Pentapetalae</taxon>
        <taxon>rosids</taxon>
        <taxon>fabids</taxon>
        <taxon>Cucurbitales</taxon>
        <taxon>Cucurbitaceae</taxon>
        <taxon>Benincaseae</taxon>
        <taxon>Cucumis</taxon>
    </lineage>
</organism>
<dbReference type="AlphaFoldDB" id="A0A5D3DS33"/>
<dbReference type="InterPro" id="IPR036397">
    <property type="entry name" value="RNaseH_sf"/>
</dbReference>
<sequence length="204" mass="23247">MFNILKSLNYQNIRSKSLLAARQLHKQPKPIPVAWRRPEIGWTKLNFDGSSKGDKAPGLASIGGVLRDHKAQFLLGYAEAIGRANSAMAELTALTKGLELVLENGWKDVWVEGDDKGLVEILADNKEVKCVETRSYFRYIKSLILDLDNCKVSHIYREGNKVADRFASIGHRYKKLEIWRELPPLETLDMMRHDAEGKITFRRP</sequence>
<evidence type="ECO:0000259" key="1">
    <source>
        <dbReference type="Pfam" id="PF13456"/>
    </source>
</evidence>
<dbReference type="Proteomes" id="UP000321947">
    <property type="component" value="Unassembled WGS sequence"/>
</dbReference>
<protein>
    <submittedName>
        <fullName evidence="2 3">Ribonuclease H protein</fullName>
    </submittedName>
</protein>
<dbReference type="Proteomes" id="UP000321393">
    <property type="component" value="Unassembled WGS sequence"/>
</dbReference>
<feature type="domain" description="RNase H type-1" evidence="1">
    <location>
        <begin position="46"/>
        <end position="168"/>
    </location>
</feature>
<dbReference type="GO" id="GO:0003676">
    <property type="term" value="F:nucleic acid binding"/>
    <property type="evidence" value="ECO:0007669"/>
    <property type="project" value="InterPro"/>
</dbReference>
<proteinExistence type="predicted"/>
<dbReference type="Pfam" id="PF13456">
    <property type="entry name" value="RVT_3"/>
    <property type="match status" value="1"/>
</dbReference>
<dbReference type="PANTHER" id="PTHR47723">
    <property type="entry name" value="OS05G0353850 PROTEIN"/>
    <property type="match status" value="1"/>
</dbReference>
<comment type="caution">
    <text evidence="3">The sequence shown here is derived from an EMBL/GenBank/DDBJ whole genome shotgun (WGS) entry which is preliminary data.</text>
</comment>
<dbReference type="EMBL" id="SSTE01007279">
    <property type="protein sequence ID" value="KAA0056936.1"/>
    <property type="molecule type" value="Genomic_DNA"/>
</dbReference>
<dbReference type="EMBL" id="SSTD01003381">
    <property type="protein sequence ID" value="TYK26364.1"/>
    <property type="molecule type" value="Genomic_DNA"/>
</dbReference>
<dbReference type="GO" id="GO:0004523">
    <property type="term" value="F:RNA-DNA hybrid ribonuclease activity"/>
    <property type="evidence" value="ECO:0007669"/>
    <property type="project" value="InterPro"/>
</dbReference>
<evidence type="ECO:0000313" key="3">
    <source>
        <dbReference type="EMBL" id="TYK26364.1"/>
    </source>
</evidence>
<dbReference type="InterPro" id="IPR044730">
    <property type="entry name" value="RNase_H-like_dom_plant"/>
</dbReference>
<dbReference type="CDD" id="cd06222">
    <property type="entry name" value="RNase_H_like"/>
    <property type="match status" value="1"/>
</dbReference>
<dbReference type="InterPro" id="IPR002156">
    <property type="entry name" value="RNaseH_domain"/>
</dbReference>
<evidence type="ECO:0000313" key="2">
    <source>
        <dbReference type="EMBL" id="KAA0056936.1"/>
    </source>
</evidence>
<evidence type="ECO:0000313" key="5">
    <source>
        <dbReference type="Proteomes" id="UP000321947"/>
    </source>
</evidence>
<dbReference type="InterPro" id="IPR012337">
    <property type="entry name" value="RNaseH-like_sf"/>
</dbReference>
<evidence type="ECO:0000313" key="4">
    <source>
        <dbReference type="Proteomes" id="UP000321393"/>
    </source>
</evidence>
<reference evidence="4 5" key="1">
    <citation type="submission" date="2019-08" db="EMBL/GenBank/DDBJ databases">
        <title>Draft genome sequences of two oriental melons (Cucumis melo L. var makuwa).</title>
        <authorList>
            <person name="Kwon S.-Y."/>
        </authorList>
    </citation>
    <scope>NUCLEOTIDE SEQUENCE [LARGE SCALE GENOMIC DNA]</scope>
    <source>
        <strain evidence="5">cv. Chang Bougi</strain>
        <strain evidence="4">cv. SW 3</strain>
        <tissue evidence="3">Leaf</tissue>
    </source>
</reference>
<dbReference type="OrthoDB" id="1687712at2759"/>